<feature type="domain" description="F-box" evidence="2">
    <location>
        <begin position="33"/>
        <end position="80"/>
    </location>
</feature>
<proteinExistence type="predicted"/>
<dbReference type="AlphaFoldDB" id="A0AAV0C876"/>
<dbReference type="InterPro" id="IPR001810">
    <property type="entry name" value="F-box_dom"/>
</dbReference>
<dbReference type="Gene3D" id="3.80.10.10">
    <property type="entry name" value="Ribonuclease Inhibitor"/>
    <property type="match status" value="1"/>
</dbReference>
<comment type="caution">
    <text evidence="3">The sequence shown here is derived from an EMBL/GenBank/DDBJ whole genome shotgun (WGS) entry which is preliminary data.</text>
</comment>
<organism evidence="3 4">
    <name type="scientific">Cuscuta epithymum</name>
    <dbReference type="NCBI Taxonomy" id="186058"/>
    <lineage>
        <taxon>Eukaryota</taxon>
        <taxon>Viridiplantae</taxon>
        <taxon>Streptophyta</taxon>
        <taxon>Embryophyta</taxon>
        <taxon>Tracheophyta</taxon>
        <taxon>Spermatophyta</taxon>
        <taxon>Magnoliopsida</taxon>
        <taxon>eudicotyledons</taxon>
        <taxon>Gunneridae</taxon>
        <taxon>Pentapetalae</taxon>
        <taxon>asterids</taxon>
        <taxon>lamiids</taxon>
        <taxon>Solanales</taxon>
        <taxon>Convolvulaceae</taxon>
        <taxon>Cuscuteae</taxon>
        <taxon>Cuscuta</taxon>
        <taxon>Cuscuta subgen. Cuscuta</taxon>
    </lineage>
</organism>
<dbReference type="EMBL" id="CAMAPF010000015">
    <property type="protein sequence ID" value="CAH9068769.1"/>
    <property type="molecule type" value="Genomic_DNA"/>
</dbReference>
<reference evidence="3" key="1">
    <citation type="submission" date="2022-07" db="EMBL/GenBank/DDBJ databases">
        <authorList>
            <person name="Macas J."/>
            <person name="Novak P."/>
            <person name="Neumann P."/>
        </authorList>
    </citation>
    <scope>NUCLEOTIDE SEQUENCE</scope>
</reference>
<feature type="region of interest" description="Disordered" evidence="1">
    <location>
        <begin position="1"/>
        <end position="36"/>
    </location>
</feature>
<evidence type="ECO:0000256" key="1">
    <source>
        <dbReference type="SAM" id="MobiDB-lite"/>
    </source>
</evidence>
<dbReference type="PANTHER" id="PTHR38926:SF82">
    <property type="entry name" value="F-BOX DOMAIN-CONTAINING PROTEIN"/>
    <property type="match status" value="1"/>
</dbReference>
<protein>
    <recommendedName>
        <fullName evidence="2">F-box domain-containing protein</fullName>
    </recommendedName>
</protein>
<evidence type="ECO:0000259" key="2">
    <source>
        <dbReference type="PROSITE" id="PS50181"/>
    </source>
</evidence>
<dbReference type="Pfam" id="PF12937">
    <property type="entry name" value="F-box-like"/>
    <property type="match status" value="1"/>
</dbReference>
<sequence length="325" mass="36483">MGRKRKSENPNPKTKKENPAAEAPSSPVTSPPPPPWIELPGDVTANILKRLGSKEILWSAQRVCTTWWKVCHYPSVWRVIDLGRPDVAHKDFRLACRRAVDRSQGQLVDLTIECFADDDLLNYIADRSCSLKRLKLESCTQVSGTVLAEALKKFPELEECHLVIMPTVLAKDVEAIGRSCPKLISFTHDDYGYRSWEACNVRAGPDCNDYALAIAKNMPNLQHLSLFAHHMTNDGLEAILQGCAHLKSLDIRQCYCLKMTQDLEKRCRERVKDLRLPSDSIIDVARLDGDEPSDDICPDVCGCCGYSGSDSDAGCEDFYRDYYSL</sequence>
<dbReference type="PROSITE" id="PS50181">
    <property type="entry name" value="FBOX"/>
    <property type="match status" value="1"/>
</dbReference>
<dbReference type="PANTHER" id="PTHR38926">
    <property type="entry name" value="F-BOX DOMAIN CONTAINING PROTEIN, EXPRESSED"/>
    <property type="match status" value="1"/>
</dbReference>
<gene>
    <name evidence="3" type="ORF">CEPIT_LOCUS2857</name>
</gene>
<dbReference type="SUPFAM" id="SSF52047">
    <property type="entry name" value="RNI-like"/>
    <property type="match status" value="1"/>
</dbReference>
<keyword evidence="4" id="KW-1185">Reference proteome</keyword>
<dbReference type="InterPro" id="IPR032675">
    <property type="entry name" value="LRR_dom_sf"/>
</dbReference>
<dbReference type="Gene3D" id="1.20.1280.50">
    <property type="match status" value="1"/>
</dbReference>
<evidence type="ECO:0000313" key="4">
    <source>
        <dbReference type="Proteomes" id="UP001152523"/>
    </source>
</evidence>
<name>A0AAV0C876_9ASTE</name>
<dbReference type="Proteomes" id="UP001152523">
    <property type="component" value="Unassembled WGS sequence"/>
</dbReference>
<dbReference type="CDD" id="cd22164">
    <property type="entry name" value="F-box_AtSKIP19-like"/>
    <property type="match status" value="1"/>
</dbReference>
<evidence type="ECO:0000313" key="3">
    <source>
        <dbReference type="EMBL" id="CAH9068769.1"/>
    </source>
</evidence>
<accession>A0AAV0C876</accession>